<dbReference type="EMBL" id="CP002299">
    <property type="protein sequence ID" value="ADP82169.1"/>
    <property type="molecule type" value="Genomic_DNA"/>
</dbReference>
<dbReference type="Proteomes" id="UP000002484">
    <property type="component" value="Chromosome"/>
</dbReference>
<dbReference type="HOGENOM" id="CLU_3118137_0_0_11"/>
<accession>E3JAH7</accession>
<dbReference type="InParanoid" id="E3JAH7"/>
<name>E3JAH7_PSEI1</name>
<gene>
    <name evidence="2" type="ordered locus">FraEuI1c_4168</name>
</gene>
<feature type="compositionally biased region" description="Basic and acidic residues" evidence="1">
    <location>
        <begin position="29"/>
        <end position="38"/>
    </location>
</feature>
<feature type="region of interest" description="Disordered" evidence="1">
    <location>
        <begin position="23"/>
        <end position="50"/>
    </location>
</feature>
<protein>
    <submittedName>
        <fullName evidence="2">Uncharacterized protein</fullName>
    </submittedName>
</protein>
<dbReference type="AlphaFoldDB" id="E3JAH7"/>
<organism evidence="2 3">
    <name type="scientific">Pseudofrankia inefficax (strain DSM 45817 / CECT 9037 / DDB 130130 / EuI1c)</name>
    <name type="common">Frankia inefficax</name>
    <dbReference type="NCBI Taxonomy" id="298654"/>
    <lineage>
        <taxon>Bacteria</taxon>
        <taxon>Bacillati</taxon>
        <taxon>Actinomycetota</taxon>
        <taxon>Actinomycetes</taxon>
        <taxon>Frankiales</taxon>
        <taxon>Frankiaceae</taxon>
        <taxon>Pseudofrankia</taxon>
    </lineage>
</organism>
<dbReference type="KEGG" id="fri:FraEuI1c_4168"/>
<evidence type="ECO:0000313" key="2">
    <source>
        <dbReference type="EMBL" id="ADP82169.1"/>
    </source>
</evidence>
<evidence type="ECO:0000256" key="1">
    <source>
        <dbReference type="SAM" id="MobiDB-lite"/>
    </source>
</evidence>
<proteinExistence type="predicted"/>
<evidence type="ECO:0000313" key="3">
    <source>
        <dbReference type="Proteomes" id="UP000002484"/>
    </source>
</evidence>
<keyword evidence="3" id="KW-1185">Reference proteome</keyword>
<sequence length="50" mass="5634">MDDLNTTWPDVLVNGRTVVLEPRLGPDGMPRREGREVEPCPFGQLAERLT</sequence>
<reference evidence="2 3" key="1">
    <citation type="submission" date="2010-10" db="EMBL/GenBank/DDBJ databases">
        <title>Complete sequence of Frankia sp. EuI1c.</title>
        <authorList>
            <consortium name="US DOE Joint Genome Institute"/>
            <person name="Lucas S."/>
            <person name="Copeland A."/>
            <person name="Lapidus A."/>
            <person name="Cheng J.-F."/>
            <person name="Bruce D."/>
            <person name="Goodwin L."/>
            <person name="Pitluck S."/>
            <person name="Chertkov O."/>
            <person name="Detter J.C."/>
            <person name="Han C."/>
            <person name="Tapia R."/>
            <person name="Land M."/>
            <person name="Hauser L."/>
            <person name="Jeffries C."/>
            <person name="Kyrpides N."/>
            <person name="Ivanova N."/>
            <person name="Mikhailova N."/>
            <person name="Beauchemin N."/>
            <person name="Sen A."/>
            <person name="Sur S.A."/>
            <person name="Gtari M."/>
            <person name="Wall L."/>
            <person name="Tisa L."/>
            <person name="Woyke T."/>
        </authorList>
    </citation>
    <scope>NUCLEOTIDE SEQUENCE [LARGE SCALE GENOMIC DNA]</scope>
    <source>
        <strain evidence="3">DSM 45817 / CECT 9037 / EuI1c</strain>
    </source>
</reference>